<reference evidence="1 2" key="1">
    <citation type="submission" date="2017-12" db="EMBL/GenBank/DDBJ databases">
        <title>Comparative genomics of Botrytis spp.</title>
        <authorList>
            <person name="Valero-Jimenez C.A."/>
            <person name="Tapia P."/>
            <person name="Veloso J."/>
            <person name="Silva-Moreno E."/>
            <person name="Staats M."/>
            <person name="Valdes J.H."/>
            <person name="Van Kan J.A.L."/>
        </authorList>
    </citation>
    <scope>NUCLEOTIDE SEQUENCE [LARGE SCALE GENOMIC DNA]</scope>
    <source>
        <strain evidence="1 2">MUCL2120</strain>
    </source>
</reference>
<accession>A0A4Z1HV01</accession>
<sequence length="129" mass="14815">MRSDDMIPLSNGQIANPSIMEHVVFDCTGIKETIVLPVQKIGLENCITCIALLIDPTSEGLFNEQKDDLMRDLWPNLRKTNSYYRTNAFVEKKRILFVDPRKPLARTAKGTISRKRVLEVYKEEIAKFT</sequence>
<dbReference type="SUPFAM" id="SSF56801">
    <property type="entry name" value="Acetyl-CoA synthetase-like"/>
    <property type="match status" value="1"/>
</dbReference>
<dbReference type="OrthoDB" id="429813at2759"/>
<evidence type="ECO:0000313" key="1">
    <source>
        <dbReference type="EMBL" id="TGO50942.1"/>
    </source>
</evidence>
<name>A0A4Z1HV01_9HELO</name>
<dbReference type="Pfam" id="PF23562">
    <property type="entry name" value="AMP-binding_C_3"/>
    <property type="match status" value="1"/>
</dbReference>
<evidence type="ECO:0008006" key="3">
    <source>
        <dbReference type="Google" id="ProtNLM"/>
    </source>
</evidence>
<dbReference type="EMBL" id="PQXJ01000374">
    <property type="protein sequence ID" value="TGO50942.1"/>
    <property type="molecule type" value="Genomic_DNA"/>
</dbReference>
<proteinExistence type="predicted"/>
<dbReference type="STRING" id="278944.A0A4Z1HV01"/>
<organism evidence="1 2">
    <name type="scientific">Botryotinia narcissicola</name>
    <dbReference type="NCBI Taxonomy" id="278944"/>
    <lineage>
        <taxon>Eukaryota</taxon>
        <taxon>Fungi</taxon>
        <taxon>Dikarya</taxon>
        <taxon>Ascomycota</taxon>
        <taxon>Pezizomycotina</taxon>
        <taxon>Leotiomycetes</taxon>
        <taxon>Helotiales</taxon>
        <taxon>Sclerotiniaceae</taxon>
        <taxon>Botryotinia</taxon>
    </lineage>
</organism>
<dbReference type="Proteomes" id="UP000297452">
    <property type="component" value="Unassembled WGS sequence"/>
</dbReference>
<dbReference type="AlphaFoldDB" id="A0A4Z1HV01"/>
<keyword evidence="2" id="KW-1185">Reference proteome</keyword>
<comment type="caution">
    <text evidence="1">The sequence shown here is derived from an EMBL/GenBank/DDBJ whole genome shotgun (WGS) entry which is preliminary data.</text>
</comment>
<evidence type="ECO:0000313" key="2">
    <source>
        <dbReference type="Proteomes" id="UP000297452"/>
    </source>
</evidence>
<gene>
    <name evidence="1" type="ORF">BOTNAR_0374g00120</name>
</gene>
<protein>
    <recommendedName>
        <fullName evidence="3">AMP-binding enzyme C-terminal domain-containing protein</fullName>
    </recommendedName>
</protein>